<keyword evidence="3" id="KW-0732">Signal</keyword>
<dbReference type="RefSeq" id="XP_019847678.2">
    <property type="nucleotide sequence ID" value="XM_019992119.3"/>
</dbReference>
<reference evidence="5" key="1">
    <citation type="submission" date="2025-08" db="UniProtKB">
        <authorList>
            <consortium name="RefSeq"/>
        </authorList>
    </citation>
    <scope>IDENTIFICATION</scope>
    <source>
        <tissue evidence="5">Adult</tissue>
    </source>
</reference>
<dbReference type="GeneID" id="105231490"/>
<dbReference type="OrthoDB" id="6630852at2759"/>
<keyword evidence="1" id="KW-0193">Cuticle</keyword>
<dbReference type="AlphaFoldDB" id="A0A6J0RK92"/>
<dbReference type="Pfam" id="PF11018">
    <property type="entry name" value="Cuticle_3"/>
    <property type="match status" value="1"/>
</dbReference>
<evidence type="ECO:0000256" key="2">
    <source>
        <dbReference type="ARBA" id="ARBA00022737"/>
    </source>
</evidence>
<dbReference type="Proteomes" id="UP001652620">
    <property type="component" value="Chromosome 5"/>
</dbReference>
<feature type="chain" id="PRO_5045900364" evidence="3">
    <location>
        <begin position="19"/>
        <end position="173"/>
    </location>
</feature>
<dbReference type="KEGG" id="bdr:105231490"/>
<keyword evidence="4" id="KW-1185">Reference proteome</keyword>
<dbReference type="InterPro" id="IPR022727">
    <property type="entry name" value="Cuticle_C1"/>
</dbReference>
<accession>A0A6J0RK92</accession>
<gene>
    <name evidence="5" type="primary">LOC105231490</name>
</gene>
<dbReference type="GO" id="GO:0042302">
    <property type="term" value="F:structural constituent of cuticle"/>
    <property type="evidence" value="ECO:0007669"/>
    <property type="project" value="UniProtKB-KW"/>
</dbReference>
<evidence type="ECO:0000256" key="1">
    <source>
        <dbReference type="ARBA" id="ARBA00022460"/>
    </source>
</evidence>
<evidence type="ECO:0000313" key="5">
    <source>
        <dbReference type="RefSeq" id="XP_019847678.2"/>
    </source>
</evidence>
<sequence length="173" mass="17391">MAFKFALTFAALLAVANAGAILSHVAVAPVAVAKIANPSVDAVATTHQNVVRSFAGTGSHHSKAVDTPYSSVRQSDTRINNKVYAPAIAKTVTTYAAPAVAPVVSAYTAAAAAPLVSKTILSPVAKVAAPVVYSHAAPVATYGHVAAAPAIAYSPAAAVAHVAFDGFGTHWGY</sequence>
<feature type="signal peptide" evidence="3">
    <location>
        <begin position="1"/>
        <end position="18"/>
    </location>
</feature>
<name>A0A6J0RK92_BACDO</name>
<proteinExistence type="predicted"/>
<keyword evidence="2" id="KW-0677">Repeat</keyword>
<evidence type="ECO:0000313" key="4">
    <source>
        <dbReference type="Proteomes" id="UP001652620"/>
    </source>
</evidence>
<dbReference type="PANTHER" id="PTHR39068">
    <property type="entry name" value="LARVAL/PUPAL CUTICLE PROTEIN H1C-LIKE PROTEIN-RELATED"/>
    <property type="match status" value="1"/>
</dbReference>
<dbReference type="PANTHER" id="PTHR39068:SF2">
    <property type="entry name" value="MIP24391P"/>
    <property type="match status" value="1"/>
</dbReference>
<protein>
    <submittedName>
        <fullName evidence="5">Larval/pupal cuticle protein H1C</fullName>
    </submittedName>
</protein>
<dbReference type="InParanoid" id="A0A6J0RK92"/>
<organism evidence="4 5">
    <name type="scientific">Bactrocera dorsalis</name>
    <name type="common">Oriental fruit fly</name>
    <name type="synonym">Dacus dorsalis</name>
    <dbReference type="NCBI Taxonomy" id="27457"/>
    <lineage>
        <taxon>Eukaryota</taxon>
        <taxon>Metazoa</taxon>
        <taxon>Ecdysozoa</taxon>
        <taxon>Arthropoda</taxon>
        <taxon>Hexapoda</taxon>
        <taxon>Insecta</taxon>
        <taxon>Pterygota</taxon>
        <taxon>Neoptera</taxon>
        <taxon>Endopterygota</taxon>
        <taxon>Diptera</taxon>
        <taxon>Brachycera</taxon>
        <taxon>Muscomorpha</taxon>
        <taxon>Tephritoidea</taxon>
        <taxon>Tephritidae</taxon>
        <taxon>Bactrocera</taxon>
        <taxon>Bactrocera</taxon>
    </lineage>
</organism>
<evidence type="ECO:0000256" key="3">
    <source>
        <dbReference type="SAM" id="SignalP"/>
    </source>
</evidence>